<evidence type="ECO:0000256" key="13">
    <source>
        <dbReference type="SAM" id="Phobius"/>
    </source>
</evidence>
<dbReference type="AlphaFoldDB" id="A0A5C8NYT6"/>
<comment type="caution">
    <text evidence="14">The sequence shown here is derived from an EMBL/GenBank/DDBJ whole genome shotgun (WGS) entry which is preliminary data.</text>
</comment>
<dbReference type="Gene3D" id="3.30.420.270">
    <property type="match status" value="1"/>
</dbReference>
<keyword evidence="15" id="KW-1185">Reference proteome</keyword>
<reference evidence="14 15" key="1">
    <citation type="submission" date="2019-06" db="EMBL/GenBank/DDBJ databases">
        <title>Quisquiliibacterium sp. nov., isolated from a maize field.</title>
        <authorList>
            <person name="Lin S.-Y."/>
            <person name="Tsai C.-F."/>
            <person name="Young C.-C."/>
        </authorList>
    </citation>
    <scope>NUCLEOTIDE SEQUENCE [LARGE SCALE GENOMIC DNA]</scope>
    <source>
        <strain evidence="14 15">CC-CFT501</strain>
    </source>
</reference>
<accession>A0A5C8NYT6</accession>
<comment type="subunit">
    <text evidence="4">The accessory proteins ExbB and ExbD seem to form a complex with TonB.</text>
</comment>
<keyword evidence="7" id="KW-0997">Cell inner membrane</keyword>
<dbReference type="InterPro" id="IPR003400">
    <property type="entry name" value="ExbD"/>
</dbReference>
<dbReference type="PANTHER" id="PTHR30558:SF12">
    <property type="entry name" value="BIOPOLYMER TRANSPORT PROTEIN EXBD"/>
    <property type="match status" value="1"/>
</dbReference>
<dbReference type="OrthoDB" id="9798629at2"/>
<evidence type="ECO:0000313" key="15">
    <source>
        <dbReference type="Proteomes" id="UP000321548"/>
    </source>
</evidence>
<evidence type="ECO:0000256" key="5">
    <source>
        <dbReference type="ARBA" id="ARBA00022448"/>
    </source>
</evidence>
<comment type="function">
    <text evidence="1">Involved in the TonB-dependent energy-dependent transport of various receptor-bound substrates.</text>
</comment>
<evidence type="ECO:0000256" key="4">
    <source>
        <dbReference type="ARBA" id="ARBA00011471"/>
    </source>
</evidence>
<keyword evidence="8 12" id="KW-0812">Transmembrane</keyword>
<organism evidence="14 15">
    <name type="scientific">Zeimonas arvi</name>
    <dbReference type="NCBI Taxonomy" id="2498847"/>
    <lineage>
        <taxon>Bacteria</taxon>
        <taxon>Pseudomonadati</taxon>
        <taxon>Pseudomonadota</taxon>
        <taxon>Betaproteobacteria</taxon>
        <taxon>Burkholderiales</taxon>
        <taxon>Burkholderiaceae</taxon>
        <taxon>Zeimonas</taxon>
    </lineage>
</organism>
<dbReference type="PANTHER" id="PTHR30558">
    <property type="entry name" value="EXBD MEMBRANE COMPONENT OF PMF-DRIVEN MACROMOLECULE IMPORT SYSTEM"/>
    <property type="match status" value="1"/>
</dbReference>
<dbReference type="Proteomes" id="UP000321548">
    <property type="component" value="Unassembled WGS sequence"/>
</dbReference>
<evidence type="ECO:0000256" key="8">
    <source>
        <dbReference type="ARBA" id="ARBA00022692"/>
    </source>
</evidence>
<name>A0A5C8NYT6_9BURK</name>
<comment type="similarity">
    <text evidence="3 12">Belongs to the ExbD/TolR family.</text>
</comment>
<dbReference type="Pfam" id="PF02472">
    <property type="entry name" value="ExbD"/>
    <property type="match status" value="1"/>
</dbReference>
<evidence type="ECO:0000256" key="2">
    <source>
        <dbReference type="ARBA" id="ARBA00004249"/>
    </source>
</evidence>
<gene>
    <name evidence="14" type="ORF">FHP08_08855</name>
</gene>
<evidence type="ECO:0000256" key="12">
    <source>
        <dbReference type="RuleBase" id="RU003879"/>
    </source>
</evidence>
<keyword evidence="9 12" id="KW-0653">Protein transport</keyword>
<sequence>MAFGSLDSGGSGQPMAEINTTPLVDVMLVLLVIFIITAPLLTHAIRLDLPQADSAPAAEKPETIALSIDASGALFWNNEPVGGLEALAARLAAAASSAAASPDRPAPELQLRADRETRYQRIAEVMSAAQSAGIANIGFVTDPTAPPARPAAAPR</sequence>
<dbReference type="GO" id="GO:0015031">
    <property type="term" value="P:protein transport"/>
    <property type="evidence" value="ECO:0007669"/>
    <property type="project" value="UniProtKB-KW"/>
</dbReference>
<evidence type="ECO:0000256" key="11">
    <source>
        <dbReference type="ARBA" id="ARBA00023136"/>
    </source>
</evidence>
<feature type="transmembrane region" description="Helical" evidence="13">
    <location>
        <begin position="20"/>
        <end position="41"/>
    </location>
</feature>
<keyword evidence="5 12" id="KW-0813">Transport</keyword>
<dbReference type="RefSeq" id="WP_147704086.1">
    <property type="nucleotide sequence ID" value="NZ_VDUY01000003.1"/>
</dbReference>
<evidence type="ECO:0000256" key="10">
    <source>
        <dbReference type="ARBA" id="ARBA00022989"/>
    </source>
</evidence>
<comment type="subcellular location">
    <subcellularLocation>
        <location evidence="2">Cell inner membrane</location>
        <topology evidence="2">Single-pass type II membrane protein</topology>
    </subcellularLocation>
    <subcellularLocation>
        <location evidence="12">Cell membrane</location>
        <topology evidence="12">Single-pass type II membrane protein</topology>
    </subcellularLocation>
</comment>
<evidence type="ECO:0000256" key="1">
    <source>
        <dbReference type="ARBA" id="ARBA00003540"/>
    </source>
</evidence>
<evidence type="ECO:0000256" key="6">
    <source>
        <dbReference type="ARBA" id="ARBA00022475"/>
    </source>
</evidence>
<dbReference type="GO" id="GO:0022857">
    <property type="term" value="F:transmembrane transporter activity"/>
    <property type="evidence" value="ECO:0007669"/>
    <property type="project" value="InterPro"/>
</dbReference>
<proteinExistence type="inferred from homology"/>
<evidence type="ECO:0000256" key="9">
    <source>
        <dbReference type="ARBA" id="ARBA00022927"/>
    </source>
</evidence>
<keyword evidence="6" id="KW-1003">Cell membrane</keyword>
<evidence type="ECO:0000313" key="14">
    <source>
        <dbReference type="EMBL" id="TXL66174.1"/>
    </source>
</evidence>
<dbReference type="GO" id="GO:0005886">
    <property type="term" value="C:plasma membrane"/>
    <property type="evidence" value="ECO:0007669"/>
    <property type="project" value="UniProtKB-SubCell"/>
</dbReference>
<evidence type="ECO:0000256" key="7">
    <source>
        <dbReference type="ARBA" id="ARBA00022519"/>
    </source>
</evidence>
<keyword evidence="10 13" id="KW-1133">Transmembrane helix</keyword>
<dbReference type="EMBL" id="VDUY01000003">
    <property type="protein sequence ID" value="TXL66174.1"/>
    <property type="molecule type" value="Genomic_DNA"/>
</dbReference>
<evidence type="ECO:0000256" key="3">
    <source>
        <dbReference type="ARBA" id="ARBA00005811"/>
    </source>
</evidence>
<protein>
    <submittedName>
        <fullName evidence="14">Biopolymer transporter ExbD</fullName>
    </submittedName>
</protein>
<keyword evidence="11 13" id="KW-0472">Membrane</keyword>